<dbReference type="PROSITE" id="PS50157">
    <property type="entry name" value="ZINC_FINGER_C2H2_2"/>
    <property type="match status" value="5"/>
</dbReference>
<dbReference type="GO" id="GO:0080084">
    <property type="term" value="F:5S rDNA binding"/>
    <property type="evidence" value="ECO:0007669"/>
    <property type="project" value="TreeGrafter"/>
</dbReference>
<evidence type="ECO:0000256" key="1">
    <source>
        <dbReference type="ARBA" id="ARBA00004123"/>
    </source>
</evidence>
<dbReference type="GO" id="GO:0003700">
    <property type="term" value="F:DNA-binding transcription factor activity"/>
    <property type="evidence" value="ECO:0007669"/>
    <property type="project" value="TreeGrafter"/>
</dbReference>
<feature type="domain" description="C2H2-type" evidence="9">
    <location>
        <begin position="167"/>
        <end position="197"/>
    </location>
</feature>
<dbReference type="EMBL" id="RDQH01000341">
    <property type="protein sequence ID" value="RXH73674.1"/>
    <property type="molecule type" value="Genomic_DNA"/>
</dbReference>
<proteinExistence type="predicted"/>
<reference evidence="10 11" key="1">
    <citation type="submission" date="2018-10" db="EMBL/GenBank/DDBJ databases">
        <title>A high-quality apple genome assembly.</title>
        <authorList>
            <person name="Hu J."/>
        </authorList>
    </citation>
    <scope>NUCLEOTIDE SEQUENCE [LARGE SCALE GENOMIC DNA]</scope>
    <source>
        <strain evidence="11">cv. HFTH1</strain>
        <tissue evidence="10">Young leaf</tissue>
    </source>
</reference>
<feature type="domain" description="C2H2-type" evidence="9">
    <location>
        <begin position="138"/>
        <end position="167"/>
    </location>
</feature>
<gene>
    <name evidence="10" type="ORF">DVH24_016496</name>
</gene>
<evidence type="ECO:0000256" key="4">
    <source>
        <dbReference type="ARBA" id="ARBA00022833"/>
    </source>
</evidence>
<keyword evidence="4" id="KW-0862">Zinc</keyword>
<keyword evidence="11" id="KW-1185">Reference proteome</keyword>
<dbReference type="STRING" id="3750.A0A498HTS7"/>
<dbReference type="GO" id="GO:0006357">
    <property type="term" value="P:regulation of transcription by RNA polymerase II"/>
    <property type="evidence" value="ECO:0007669"/>
    <property type="project" value="TreeGrafter"/>
</dbReference>
<keyword evidence="7" id="KW-0539">Nucleus</keyword>
<evidence type="ECO:0000256" key="7">
    <source>
        <dbReference type="ARBA" id="ARBA00023242"/>
    </source>
</evidence>
<sequence>MDKGAGEKEGPIVRDIRRHYCDYCGICRSKKSLIASHILSHHKEEMEMADGDGGGDVGEENSNTCEECGTTFKKPAHLKQHLQRINIYEKYTMDSVKHWIPHKELQNAIRFRLDGLVPGGRPPVKLHQANLSHALRPYICSVDDCHSSYRRKDHLTRHLLQHQGKLFKCPVENCNREFVFQGNIKRHVNELHIEDCPSADGGAQKQHVCQEIGCGKEFRYASRLRKHEESHVKLDTVEAFCFEPGCMKHFTNDQCLKVHIQSCHQHTTCEICGAKQLRQNMKRHLLTHEERSSIERIKCDYKGCLRTFTTKSNLYKHVKAVHLEHKPFVCSFSGCGMRFAYKHVRDNHEKTGCHVYTHGDFEEADEQFRSRPRGGRKRQCPDIPMLVRKRVTPPNRSALESEYLSWLRSQEDGDEH</sequence>
<evidence type="ECO:0000256" key="3">
    <source>
        <dbReference type="ARBA" id="ARBA00022771"/>
    </source>
</evidence>
<evidence type="ECO:0000256" key="8">
    <source>
        <dbReference type="PROSITE-ProRule" id="PRU00042"/>
    </source>
</evidence>
<feature type="domain" description="C2H2-type" evidence="9">
    <location>
        <begin position="207"/>
        <end position="236"/>
    </location>
</feature>
<dbReference type="GO" id="GO:0005730">
    <property type="term" value="C:nucleolus"/>
    <property type="evidence" value="ECO:0007669"/>
    <property type="project" value="TreeGrafter"/>
</dbReference>
<dbReference type="InterPro" id="IPR051061">
    <property type="entry name" value="Zinc_finger_trans_reg"/>
</dbReference>
<evidence type="ECO:0000259" key="9">
    <source>
        <dbReference type="PROSITE" id="PS50157"/>
    </source>
</evidence>
<evidence type="ECO:0000256" key="2">
    <source>
        <dbReference type="ARBA" id="ARBA00022723"/>
    </source>
</evidence>
<accession>A0A498HTS7</accession>
<dbReference type="PANTHER" id="PTHR46179">
    <property type="entry name" value="ZINC FINGER PROTEIN"/>
    <property type="match status" value="1"/>
</dbReference>
<dbReference type="PROSITE" id="PS00028">
    <property type="entry name" value="ZINC_FINGER_C2H2_1"/>
    <property type="match status" value="6"/>
</dbReference>
<dbReference type="InterPro" id="IPR013087">
    <property type="entry name" value="Znf_C2H2_type"/>
</dbReference>
<dbReference type="Gene3D" id="3.30.160.60">
    <property type="entry name" value="Classic Zinc Finger"/>
    <property type="match status" value="4"/>
</dbReference>
<name>A0A498HTS7_MALDO</name>
<organism evidence="10 11">
    <name type="scientific">Malus domestica</name>
    <name type="common">Apple</name>
    <name type="synonym">Pyrus malus</name>
    <dbReference type="NCBI Taxonomy" id="3750"/>
    <lineage>
        <taxon>Eukaryota</taxon>
        <taxon>Viridiplantae</taxon>
        <taxon>Streptophyta</taxon>
        <taxon>Embryophyta</taxon>
        <taxon>Tracheophyta</taxon>
        <taxon>Spermatophyta</taxon>
        <taxon>Magnoliopsida</taxon>
        <taxon>eudicotyledons</taxon>
        <taxon>Gunneridae</taxon>
        <taxon>Pentapetalae</taxon>
        <taxon>rosids</taxon>
        <taxon>fabids</taxon>
        <taxon>Rosales</taxon>
        <taxon>Rosaceae</taxon>
        <taxon>Amygdaloideae</taxon>
        <taxon>Maleae</taxon>
        <taxon>Malus</taxon>
    </lineage>
</organism>
<dbReference type="SUPFAM" id="SSF57667">
    <property type="entry name" value="beta-beta-alpha zinc fingers"/>
    <property type="match status" value="4"/>
</dbReference>
<feature type="domain" description="C2H2-type" evidence="9">
    <location>
        <begin position="297"/>
        <end position="327"/>
    </location>
</feature>
<dbReference type="SMART" id="SM00355">
    <property type="entry name" value="ZnF_C2H2"/>
    <property type="match status" value="9"/>
</dbReference>
<dbReference type="GO" id="GO:0008270">
    <property type="term" value="F:zinc ion binding"/>
    <property type="evidence" value="ECO:0007669"/>
    <property type="project" value="UniProtKB-KW"/>
</dbReference>
<dbReference type="PANTHER" id="PTHR46179:SF13">
    <property type="entry name" value="C2H2-TYPE DOMAIN-CONTAINING PROTEIN"/>
    <property type="match status" value="1"/>
</dbReference>
<keyword evidence="6" id="KW-0804">Transcription</keyword>
<keyword evidence="2" id="KW-0479">Metal-binding</keyword>
<evidence type="ECO:0000313" key="11">
    <source>
        <dbReference type="Proteomes" id="UP000290289"/>
    </source>
</evidence>
<evidence type="ECO:0000256" key="5">
    <source>
        <dbReference type="ARBA" id="ARBA00023015"/>
    </source>
</evidence>
<feature type="domain" description="C2H2-type" evidence="9">
    <location>
        <begin position="63"/>
        <end position="91"/>
    </location>
</feature>
<dbReference type="AlphaFoldDB" id="A0A498HTS7"/>
<dbReference type="Pfam" id="PF00096">
    <property type="entry name" value="zf-C2H2"/>
    <property type="match status" value="4"/>
</dbReference>
<protein>
    <recommendedName>
        <fullName evidence="9">C2H2-type domain-containing protein</fullName>
    </recommendedName>
</protein>
<dbReference type="Proteomes" id="UP000290289">
    <property type="component" value="Chromosome 15"/>
</dbReference>
<evidence type="ECO:0000313" key="10">
    <source>
        <dbReference type="EMBL" id="RXH73674.1"/>
    </source>
</evidence>
<keyword evidence="5" id="KW-0805">Transcription regulation</keyword>
<comment type="subcellular location">
    <subcellularLocation>
        <location evidence="1">Nucleus</location>
    </subcellularLocation>
</comment>
<keyword evidence="3 8" id="KW-0863">Zinc-finger</keyword>
<comment type="caution">
    <text evidence="10">The sequence shown here is derived from an EMBL/GenBank/DDBJ whole genome shotgun (WGS) entry which is preliminary data.</text>
</comment>
<dbReference type="InterPro" id="IPR036236">
    <property type="entry name" value="Znf_C2H2_sf"/>
</dbReference>
<evidence type="ECO:0000256" key="6">
    <source>
        <dbReference type="ARBA" id="ARBA00023163"/>
    </source>
</evidence>